<gene>
    <name evidence="1" type="ORF">SDC9_60865</name>
</gene>
<dbReference type="EMBL" id="VSSQ01002289">
    <property type="protein sequence ID" value="MPM14501.1"/>
    <property type="molecule type" value="Genomic_DNA"/>
</dbReference>
<dbReference type="AlphaFoldDB" id="A0A644XFG5"/>
<reference evidence="1" key="1">
    <citation type="submission" date="2019-08" db="EMBL/GenBank/DDBJ databases">
        <authorList>
            <person name="Kucharzyk K."/>
            <person name="Murdoch R.W."/>
            <person name="Higgins S."/>
            <person name="Loffler F."/>
        </authorList>
    </citation>
    <scope>NUCLEOTIDE SEQUENCE</scope>
</reference>
<name>A0A644XFG5_9ZZZZ</name>
<accession>A0A644XFG5</accession>
<protein>
    <submittedName>
        <fullName evidence="1">Uncharacterized protein</fullName>
    </submittedName>
</protein>
<sequence length="113" mass="12859">MPDPLDAGVHAVGFLVGGRPYVDPERVVVRFRHQREMVSVIRVARRIRLERAVDQAVVDEHARNGDNRHQGNGEDGKIRFVDVRFFLRHVGKPAGNRKKSVLLVRQNCTQPES</sequence>
<comment type="caution">
    <text evidence="1">The sequence shown here is derived from an EMBL/GenBank/DDBJ whole genome shotgun (WGS) entry which is preliminary data.</text>
</comment>
<proteinExistence type="predicted"/>
<organism evidence="1">
    <name type="scientific">bioreactor metagenome</name>
    <dbReference type="NCBI Taxonomy" id="1076179"/>
    <lineage>
        <taxon>unclassified sequences</taxon>
        <taxon>metagenomes</taxon>
        <taxon>ecological metagenomes</taxon>
    </lineage>
</organism>
<evidence type="ECO:0000313" key="1">
    <source>
        <dbReference type="EMBL" id="MPM14501.1"/>
    </source>
</evidence>